<dbReference type="SUPFAM" id="SSF48264">
    <property type="entry name" value="Cytochrome P450"/>
    <property type="match status" value="1"/>
</dbReference>
<gene>
    <name evidence="9" type="ORF">RQX22_08385</name>
</gene>
<name>A0ABU3Q6E1_9SPHN</name>
<keyword evidence="6 8" id="KW-0408">Iron</keyword>
<sequence>MTAHFVPPIARQEKPPIVPIRHPRVSGRALRSVPGRRGMPVFGVLPTAVLDPIGFARRMHQDFGPVHRFHACGNWNVQLVGPEANEFVLFDAAGNFSSEGGWKPVFGRHFEGGLLLRDGQNHQWHRKLIASAFKQEQLQAYLKVFSRNVEALLGDWSGESRDVYEMAQRLTFANGYEAFLGRDAAHATREDLLAFRYLMRSAIAVVTMALPGTAEARAKWAKRHVEGLIRPILAEPVDPERADLLAMLCRMKEMGLVDDEEIISHLTFVIAASFDALSSGTISTLYYLAAHPDWQAAVREELCTNIPDPHAMSIAELGKCEKAEWSIKEALRLNAAAPVLWRRSVKPFEFAGHQFPVGTITGVNPMLTHLLPELWEEPHLYDPSRFSAERSLGRHRFAFVPFGGGAHGCLGANFAYLQVRTLLRWVLEKHELVLSDGRSPRWYHWPNCRPRDALGIELRKRS</sequence>
<evidence type="ECO:0000256" key="3">
    <source>
        <dbReference type="ARBA" id="ARBA00022617"/>
    </source>
</evidence>
<evidence type="ECO:0000256" key="2">
    <source>
        <dbReference type="ARBA" id="ARBA00010617"/>
    </source>
</evidence>
<evidence type="ECO:0000256" key="6">
    <source>
        <dbReference type="ARBA" id="ARBA00023004"/>
    </source>
</evidence>
<dbReference type="InterPro" id="IPR002403">
    <property type="entry name" value="Cyt_P450_E_grp-IV"/>
</dbReference>
<keyword evidence="4 8" id="KW-0479">Metal-binding</keyword>
<dbReference type="Gene3D" id="1.10.630.10">
    <property type="entry name" value="Cytochrome P450"/>
    <property type="match status" value="1"/>
</dbReference>
<keyword evidence="5 8" id="KW-0560">Oxidoreductase</keyword>
<keyword evidence="7 8" id="KW-0503">Monooxygenase</keyword>
<dbReference type="PRINTS" id="PR00465">
    <property type="entry name" value="EP450IV"/>
</dbReference>
<dbReference type="EMBL" id="JAVUPU010000003">
    <property type="protein sequence ID" value="MDT9598965.1"/>
    <property type="molecule type" value="Genomic_DNA"/>
</dbReference>
<dbReference type="InterPro" id="IPR017972">
    <property type="entry name" value="Cyt_P450_CS"/>
</dbReference>
<evidence type="ECO:0000256" key="1">
    <source>
        <dbReference type="ARBA" id="ARBA00001971"/>
    </source>
</evidence>
<organism evidence="9 10">
    <name type="scientific">Sphingosinicella rhizophila</name>
    <dbReference type="NCBI Taxonomy" id="3050082"/>
    <lineage>
        <taxon>Bacteria</taxon>
        <taxon>Pseudomonadati</taxon>
        <taxon>Pseudomonadota</taxon>
        <taxon>Alphaproteobacteria</taxon>
        <taxon>Sphingomonadales</taxon>
        <taxon>Sphingosinicellaceae</taxon>
        <taxon>Sphingosinicella</taxon>
    </lineage>
</organism>
<evidence type="ECO:0000256" key="5">
    <source>
        <dbReference type="ARBA" id="ARBA00023002"/>
    </source>
</evidence>
<evidence type="ECO:0000313" key="9">
    <source>
        <dbReference type="EMBL" id="MDT9598965.1"/>
    </source>
</evidence>
<protein>
    <submittedName>
        <fullName evidence="9">Cytochrome P450</fullName>
    </submittedName>
</protein>
<dbReference type="PANTHER" id="PTHR24286:SF24">
    <property type="entry name" value="LANOSTEROL 14-ALPHA DEMETHYLASE"/>
    <property type="match status" value="1"/>
</dbReference>
<comment type="caution">
    <text evidence="9">The sequence shown here is derived from an EMBL/GenBank/DDBJ whole genome shotgun (WGS) entry which is preliminary data.</text>
</comment>
<keyword evidence="3 8" id="KW-0349">Heme</keyword>
<dbReference type="PANTHER" id="PTHR24286">
    <property type="entry name" value="CYTOCHROME P450 26"/>
    <property type="match status" value="1"/>
</dbReference>
<proteinExistence type="inferred from homology"/>
<comment type="cofactor">
    <cofactor evidence="1">
        <name>heme</name>
        <dbReference type="ChEBI" id="CHEBI:30413"/>
    </cofactor>
</comment>
<reference evidence="9 10" key="1">
    <citation type="submission" date="2023-05" db="EMBL/GenBank/DDBJ databases">
        <authorList>
            <person name="Guo Y."/>
        </authorList>
    </citation>
    <scope>NUCLEOTIDE SEQUENCE [LARGE SCALE GENOMIC DNA]</scope>
    <source>
        <strain evidence="9 10">GR2756</strain>
    </source>
</reference>
<dbReference type="RefSeq" id="WP_315725469.1">
    <property type="nucleotide sequence ID" value="NZ_JAVUPU010000003.1"/>
</dbReference>
<dbReference type="PROSITE" id="PS00086">
    <property type="entry name" value="CYTOCHROME_P450"/>
    <property type="match status" value="1"/>
</dbReference>
<evidence type="ECO:0000256" key="8">
    <source>
        <dbReference type="RuleBase" id="RU000461"/>
    </source>
</evidence>
<accession>A0ABU3Q6E1</accession>
<dbReference type="InterPro" id="IPR036396">
    <property type="entry name" value="Cyt_P450_sf"/>
</dbReference>
<comment type="similarity">
    <text evidence="2 8">Belongs to the cytochrome P450 family.</text>
</comment>
<dbReference type="Proteomes" id="UP001259572">
    <property type="component" value="Unassembled WGS sequence"/>
</dbReference>
<evidence type="ECO:0000256" key="7">
    <source>
        <dbReference type="ARBA" id="ARBA00023033"/>
    </source>
</evidence>
<dbReference type="Pfam" id="PF00067">
    <property type="entry name" value="p450"/>
    <property type="match status" value="1"/>
</dbReference>
<evidence type="ECO:0000313" key="10">
    <source>
        <dbReference type="Proteomes" id="UP001259572"/>
    </source>
</evidence>
<dbReference type="InterPro" id="IPR001128">
    <property type="entry name" value="Cyt_P450"/>
</dbReference>
<keyword evidence="10" id="KW-1185">Reference proteome</keyword>
<evidence type="ECO:0000256" key="4">
    <source>
        <dbReference type="ARBA" id="ARBA00022723"/>
    </source>
</evidence>